<dbReference type="EMBL" id="JAWJWE010000001">
    <property type="protein sequence ID" value="KAK6644600.1"/>
    <property type="molecule type" value="Genomic_DNA"/>
</dbReference>
<keyword evidence="4 11" id="KW-0812">Transmembrane</keyword>
<evidence type="ECO:0000256" key="4">
    <source>
        <dbReference type="ARBA" id="ARBA00022692"/>
    </source>
</evidence>
<evidence type="ECO:0000256" key="3">
    <source>
        <dbReference type="ARBA" id="ARBA00009806"/>
    </source>
</evidence>
<evidence type="ECO:0000256" key="2">
    <source>
        <dbReference type="ARBA" id="ARBA00004275"/>
    </source>
</evidence>
<protein>
    <recommendedName>
        <fullName evidence="12">Mff-like domain-containing protein</fullName>
    </recommendedName>
</protein>
<evidence type="ECO:0000256" key="6">
    <source>
        <dbReference type="ARBA" id="ARBA00022989"/>
    </source>
</evidence>
<sequence length="220" mass="24877">MSNVSSPNRFSGLEDRFYSNIDINEKMRVPKIIKVSGDNSEVAVRPNPWDAEKFDMKVPDRILVVGQDQYYGTTAPPREVVLENTVMPPDPGMIRVQTPPRVITLSEHYFPTVEDDDEMLDSESGAASDKSPSNALISQNKIIPDNPWNSISAINGSGENSNKSLLPVEELSHLRTQMAKLNRRLMALEMDNLQRQQREKYLVALGLGYFLVKFVIWLNK</sequence>
<reference evidence="13 14" key="1">
    <citation type="submission" date="2023-10" db="EMBL/GenBank/DDBJ databases">
        <title>Genomes of two closely related lineages of the louse Polyplax serrata with different host specificities.</title>
        <authorList>
            <person name="Martinu J."/>
            <person name="Tarabai H."/>
            <person name="Stefka J."/>
            <person name="Hypsa V."/>
        </authorList>
    </citation>
    <scope>NUCLEOTIDE SEQUENCE [LARGE SCALE GENOMIC DNA]</scope>
    <source>
        <strain evidence="13">HR10_N</strain>
    </source>
</reference>
<dbReference type="Proteomes" id="UP001372834">
    <property type="component" value="Unassembled WGS sequence"/>
</dbReference>
<evidence type="ECO:0000313" key="14">
    <source>
        <dbReference type="Proteomes" id="UP001372834"/>
    </source>
</evidence>
<organism evidence="13 14">
    <name type="scientific">Polyplax serrata</name>
    <name type="common">Common mouse louse</name>
    <dbReference type="NCBI Taxonomy" id="468196"/>
    <lineage>
        <taxon>Eukaryota</taxon>
        <taxon>Metazoa</taxon>
        <taxon>Ecdysozoa</taxon>
        <taxon>Arthropoda</taxon>
        <taxon>Hexapoda</taxon>
        <taxon>Insecta</taxon>
        <taxon>Pterygota</taxon>
        <taxon>Neoptera</taxon>
        <taxon>Paraneoptera</taxon>
        <taxon>Psocodea</taxon>
        <taxon>Troctomorpha</taxon>
        <taxon>Phthiraptera</taxon>
        <taxon>Anoplura</taxon>
        <taxon>Polyplacidae</taxon>
        <taxon>Polyplax</taxon>
    </lineage>
</organism>
<feature type="domain" description="Mff-like" evidence="12">
    <location>
        <begin position="22"/>
        <end position="125"/>
    </location>
</feature>
<keyword evidence="5" id="KW-1000">Mitochondrion outer membrane</keyword>
<evidence type="ECO:0000259" key="12">
    <source>
        <dbReference type="Pfam" id="PF05644"/>
    </source>
</evidence>
<name>A0AAN8SHU5_POLSC</name>
<keyword evidence="7" id="KW-0175">Coiled coil</keyword>
<keyword evidence="6 11" id="KW-1133">Transmembrane helix</keyword>
<dbReference type="InterPro" id="IPR008518">
    <property type="entry name" value="Mff/Tango-11"/>
</dbReference>
<comment type="similarity">
    <text evidence="3">Belongs to the Tango11 family.</text>
</comment>
<accession>A0AAN8SHU5</accession>
<dbReference type="PANTHER" id="PTHR16501">
    <property type="entry name" value="TRANSPORT AND GOLGI ORGANIZATION PROTEIN 11"/>
    <property type="match status" value="1"/>
</dbReference>
<keyword evidence="9 11" id="KW-0472">Membrane</keyword>
<dbReference type="GO" id="GO:0005741">
    <property type="term" value="C:mitochondrial outer membrane"/>
    <property type="evidence" value="ECO:0007669"/>
    <property type="project" value="UniProtKB-SubCell"/>
</dbReference>
<dbReference type="Pfam" id="PF05644">
    <property type="entry name" value="Miff"/>
    <property type="match status" value="2"/>
</dbReference>
<evidence type="ECO:0000256" key="10">
    <source>
        <dbReference type="ARBA" id="ARBA00023140"/>
    </source>
</evidence>
<comment type="subcellular location">
    <subcellularLocation>
        <location evidence="1">Mitochondrion outer membrane</location>
        <topology evidence="1">Single-pass type IV membrane protein</topology>
    </subcellularLocation>
    <subcellularLocation>
        <location evidence="2">Peroxisome</location>
    </subcellularLocation>
</comment>
<dbReference type="AlphaFoldDB" id="A0AAN8SHU5"/>
<evidence type="ECO:0000256" key="8">
    <source>
        <dbReference type="ARBA" id="ARBA00023128"/>
    </source>
</evidence>
<keyword evidence="10" id="KW-0576">Peroxisome</keyword>
<comment type="caution">
    <text evidence="13">The sequence shown here is derived from an EMBL/GenBank/DDBJ whole genome shotgun (WGS) entry which is preliminary data.</text>
</comment>
<evidence type="ECO:0000313" key="13">
    <source>
        <dbReference type="EMBL" id="KAK6644600.1"/>
    </source>
</evidence>
<dbReference type="GO" id="GO:0005777">
    <property type="term" value="C:peroxisome"/>
    <property type="evidence" value="ECO:0007669"/>
    <property type="project" value="UniProtKB-SubCell"/>
</dbReference>
<feature type="domain" description="Mff-like" evidence="12">
    <location>
        <begin position="148"/>
        <end position="219"/>
    </location>
</feature>
<evidence type="ECO:0000256" key="1">
    <source>
        <dbReference type="ARBA" id="ARBA00004200"/>
    </source>
</evidence>
<evidence type="ECO:0000256" key="5">
    <source>
        <dbReference type="ARBA" id="ARBA00022787"/>
    </source>
</evidence>
<evidence type="ECO:0000256" key="7">
    <source>
        <dbReference type="ARBA" id="ARBA00023054"/>
    </source>
</evidence>
<evidence type="ECO:0000256" key="11">
    <source>
        <dbReference type="SAM" id="Phobius"/>
    </source>
</evidence>
<dbReference type="PANTHER" id="PTHR16501:SF6">
    <property type="entry name" value="TRANSPORT AND GOLGI ORGANIZATION PROTEIN 11"/>
    <property type="match status" value="1"/>
</dbReference>
<gene>
    <name evidence="13" type="ORF">RUM43_000867</name>
</gene>
<evidence type="ECO:0000256" key="9">
    <source>
        <dbReference type="ARBA" id="ARBA00023136"/>
    </source>
</evidence>
<keyword evidence="8" id="KW-0496">Mitochondrion</keyword>
<feature type="transmembrane region" description="Helical" evidence="11">
    <location>
        <begin position="201"/>
        <end position="218"/>
    </location>
</feature>
<proteinExistence type="inferred from homology"/>
<dbReference type="InterPro" id="IPR039433">
    <property type="entry name" value="Mff-like_dom"/>
</dbReference>